<dbReference type="AlphaFoldDB" id="A0A542ZJB7"/>
<dbReference type="Gene3D" id="3.30.70.1440">
    <property type="entry name" value="Multidrug efflux transporter AcrB pore domain"/>
    <property type="match status" value="1"/>
</dbReference>
<evidence type="ECO:0000313" key="2">
    <source>
        <dbReference type="EMBL" id="TQL60445.1"/>
    </source>
</evidence>
<dbReference type="Gene3D" id="3.30.70.1320">
    <property type="entry name" value="Multidrug efflux transporter AcrB pore domain like"/>
    <property type="match status" value="1"/>
</dbReference>
<dbReference type="InterPro" id="IPR027463">
    <property type="entry name" value="AcrB_DN_DC_subdom"/>
</dbReference>
<gene>
    <name evidence="2" type="ORF">FB474_1839</name>
</gene>
<proteinExistence type="predicted"/>
<feature type="transmembrane region" description="Helical" evidence="1">
    <location>
        <begin position="404"/>
        <end position="425"/>
    </location>
</feature>
<name>A0A542ZJB7_9MICO</name>
<dbReference type="Gene3D" id="3.30.2090.10">
    <property type="entry name" value="Multidrug efflux transporter AcrB TolC docking domain, DN and DC subdomains"/>
    <property type="match status" value="2"/>
</dbReference>
<feature type="transmembrane region" description="Helical" evidence="1">
    <location>
        <begin position="354"/>
        <end position="373"/>
    </location>
</feature>
<keyword evidence="1" id="KW-0472">Membrane</keyword>
<dbReference type="Proteomes" id="UP000319514">
    <property type="component" value="Unassembled WGS sequence"/>
</dbReference>
<dbReference type="SUPFAM" id="SSF82693">
    <property type="entry name" value="Multidrug efflux transporter AcrB pore domain, PN1, PN2, PC1 and PC2 subdomains"/>
    <property type="match status" value="2"/>
</dbReference>
<dbReference type="GO" id="GO:0042910">
    <property type="term" value="F:xenobiotic transmembrane transporter activity"/>
    <property type="evidence" value="ECO:0007669"/>
    <property type="project" value="TreeGrafter"/>
</dbReference>
<dbReference type="GO" id="GO:0005886">
    <property type="term" value="C:plasma membrane"/>
    <property type="evidence" value="ECO:0007669"/>
    <property type="project" value="TreeGrafter"/>
</dbReference>
<accession>A0A542ZJB7</accession>
<dbReference type="Gene3D" id="3.30.70.1430">
    <property type="entry name" value="Multidrug efflux transporter AcrB pore domain"/>
    <property type="match status" value="2"/>
</dbReference>
<dbReference type="PANTHER" id="PTHR32063:SF4">
    <property type="entry name" value="SLR6043 PROTEIN"/>
    <property type="match status" value="1"/>
</dbReference>
<evidence type="ECO:0000256" key="1">
    <source>
        <dbReference type="SAM" id="Phobius"/>
    </source>
</evidence>
<dbReference type="Gene3D" id="1.20.1640.10">
    <property type="entry name" value="Multidrug efflux transporter AcrB transmembrane domain"/>
    <property type="match status" value="2"/>
</dbReference>
<sequence length="1049" mass="113124">MTSPGRGGLMRRIVSGSLRFRYIVVAAAVAMMTVGISSLSSMRVDVFPEFAPPRVVIQTACLGLSTSDVEQLVAVPLEQALYGLQGLDDLRSKSVPQLNSIELVFKPDTDLFRDRELVQERLATVIPNLPTWAAPPVMLAPVSATGRAMQVGMTSKSHSLIEMSMMAYWTIRARLLQVPGVANVAIWNERLQLMTVQVDPPKLADHDVTLDQVMQVTSDAVDSGLLKFSSGAVIGTGGSLETPNQRLGVRNVLPITTAADMAQVPVRATGKSPVKLGDVATVEETNQPLFGDAIINDTPGILLVVEKLPWANTLQMTQGVEDALKQLQPGLPDIQFKTTIFQQANFIKLAISNLTQALVLGFLLVVVILGLFLFEWRVALISLITIPLSLVATMYVLYLRGDTVNTMTLAGIVIALGAVVDDAIIDVENIVRRLRQNRRAGTGRSTASIILDASLEVRSPIVYATLIIVAASVPVFLLQGLTGAFFRPLAWSYTLAILASMVVALTVTPALTLLLLRKAPIERRESPVVKVLQRGYTWLLARVVRRPRPVYAAFGVLTIAAAVIVPHLGSSLFPAFKERDLLMHWVTTPGTSDAEMARSTAQVSKELRAIPGVRSFGAHIGQALLGEEVAGVNLGENWISLDPSVDYEATLDKVNAVAEQHPGLFREVQTYLDERIQEVLTGGKEPIIVRVFGENLDVLRSKAAQIQKLVAAVPGTVDAHVDISSDVPQIEVTVNLAKAQRYGIKPGDVRRAASTMVAGEEVGDIFRAGKAYDTVVWSTPSSRNSVTAIQNLTLDSSSGQRVRLKDVADVAVRPNPNSIDREGGSRRLDVGASFEGGDLGSIVQQIQAKVNTVSFPEGYHAEVIGEYEERQSAQRTLFGSAALAVFAILMLLQASFGRWRLAFLILATLPMALVGGVLSAWFTGGVISLGSLVGFFTVFGIAARNGILLINHFQTLERDEGEPVGPGLVLRGARERLSPILMTTLATGLALVPLVVLGDRPGHEIEHPLAIVVLGGLVTSTLLNLLVVPSLYLRSRMRELRRTEAASTT</sequence>
<feature type="transmembrane region" description="Helical" evidence="1">
    <location>
        <begin position="928"/>
        <end position="950"/>
    </location>
</feature>
<dbReference type="RefSeq" id="WP_246092107.1">
    <property type="nucleotide sequence ID" value="NZ_BAAAKX010000021.1"/>
</dbReference>
<feature type="transmembrane region" description="Helical" evidence="1">
    <location>
        <begin position="901"/>
        <end position="922"/>
    </location>
</feature>
<feature type="transmembrane region" description="Helical" evidence="1">
    <location>
        <begin position="877"/>
        <end position="894"/>
    </location>
</feature>
<keyword evidence="1" id="KW-0812">Transmembrane</keyword>
<feature type="transmembrane region" description="Helical" evidence="1">
    <location>
        <begin position="1009"/>
        <end position="1033"/>
    </location>
</feature>
<dbReference type="InterPro" id="IPR001036">
    <property type="entry name" value="Acrflvin-R"/>
</dbReference>
<feature type="transmembrane region" description="Helical" evidence="1">
    <location>
        <begin position="550"/>
        <end position="569"/>
    </location>
</feature>
<keyword evidence="3" id="KW-1185">Reference proteome</keyword>
<dbReference type="SUPFAM" id="SSF82866">
    <property type="entry name" value="Multidrug efflux transporter AcrB transmembrane domain"/>
    <property type="match status" value="2"/>
</dbReference>
<feature type="transmembrane region" description="Helical" evidence="1">
    <location>
        <begin position="980"/>
        <end position="997"/>
    </location>
</feature>
<dbReference type="Pfam" id="PF00873">
    <property type="entry name" value="ACR_tran"/>
    <property type="match status" value="1"/>
</dbReference>
<reference evidence="2 3" key="1">
    <citation type="submission" date="2019-06" db="EMBL/GenBank/DDBJ databases">
        <title>Sequencing the genomes of 1000 actinobacteria strains.</title>
        <authorList>
            <person name="Klenk H.-P."/>
        </authorList>
    </citation>
    <scope>NUCLEOTIDE SEQUENCE [LARGE SCALE GENOMIC DNA]</scope>
    <source>
        <strain evidence="2 3">DSM 18082</strain>
    </source>
</reference>
<keyword evidence="1" id="KW-1133">Transmembrane helix</keyword>
<dbReference type="EMBL" id="VFOQ01000001">
    <property type="protein sequence ID" value="TQL60445.1"/>
    <property type="molecule type" value="Genomic_DNA"/>
</dbReference>
<feature type="transmembrane region" description="Helical" evidence="1">
    <location>
        <begin position="493"/>
        <end position="516"/>
    </location>
</feature>
<organism evidence="2 3">
    <name type="scientific">Oryzihumus leptocrescens</name>
    <dbReference type="NCBI Taxonomy" id="297536"/>
    <lineage>
        <taxon>Bacteria</taxon>
        <taxon>Bacillati</taxon>
        <taxon>Actinomycetota</taxon>
        <taxon>Actinomycetes</taxon>
        <taxon>Micrococcales</taxon>
        <taxon>Intrasporangiaceae</taxon>
        <taxon>Oryzihumus</taxon>
    </lineage>
</organism>
<dbReference type="PANTHER" id="PTHR32063">
    <property type="match status" value="1"/>
</dbReference>
<comment type="caution">
    <text evidence="2">The sequence shown here is derived from an EMBL/GenBank/DDBJ whole genome shotgun (WGS) entry which is preliminary data.</text>
</comment>
<dbReference type="SUPFAM" id="SSF82714">
    <property type="entry name" value="Multidrug efflux transporter AcrB TolC docking domain, DN and DC subdomains"/>
    <property type="match status" value="2"/>
</dbReference>
<feature type="transmembrane region" description="Helical" evidence="1">
    <location>
        <begin position="20"/>
        <end position="39"/>
    </location>
</feature>
<feature type="transmembrane region" description="Helical" evidence="1">
    <location>
        <begin position="380"/>
        <end position="398"/>
    </location>
</feature>
<evidence type="ECO:0000313" key="3">
    <source>
        <dbReference type="Proteomes" id="UP000319514"/>
    </source>
</evidence>
<protein>
    <submittedName>
        <fullName evidence="2">CzcA family heavy metal efflux pump</fullName>
    </submittedName>
</protein>
<feature type="transmembrane region" description="Helical" evidence="1">
    <location>
        <begin position="461"/>
        <end position="481"/>
    </location>
</feature>
<dbReference type="PRINTS" id="PR00702">
    <property type="entry name" value="ACRIFLAVINRP"/>
</dbReference>